<feature type="signal peptide" evidence="16">
    <location>
        <begin position="1"/>
        <end position="36"/>
    </location>
</feature>
<evidence type="ECO:0000256" key="13">
    <source>
        <dbReference type="ARBA" id="ARBA00048679"/>
    </source>
</evidence>
<keyword evidence="3" id="KW-0433">Leucine-rich repeat</keyword>
<dbReference type="Pfam" id="PF12819">
    <property type="entry name" value="Malectin_like"/>
    <property type="match status" value="1"/>
</dbReference>
<dbReference type="EC" id="2.7.11.1" evidence="2"/>
<keyword evidence="11" id="KW-0675">Receptor</keyword>
<sequence>MTTLPGRTGCPNSVYREILFALLLLLIIKWLPFSSAQRMGKSYACGAPKSITSHGILWESDAAIAPEGSNTTSVGPEYIRYFSAYSDSNPQQNAHCYEKLLDVEFQGPLLLRANFEYSNYDGLDEPPEFYMWIGTAQVAYINLKKYDPSTEEVIIPLDEDRSKQVFCLVAVKGAPVISFIELRPLPADSYSAQGLYLRTQFRIDSGNTNTSLRYPDDACDRVWDVDESFSEGSSSLRSRVGLDGGDVPEEPPRAVLGTSRSVSVETDIQYSLNADTSGTFTVKLYTPSTITTDAEVNSVTKATSSVSGSAIEVTTFSRVPDSDGNINIVLRKFGQQEPEINALEVFQEINSGVSSLDADTMNSIRIYYNLKLKWVGDPCLPVPWKGLDCSSENQVTSLDLSGQDLALPIIHDFSTLRSLTSLNMSFNKLGGKLPDFEGLNKLEILDLRHNDFSGTLEALTVLPALTHLYLSFNPRLFGGIPPSLRKSSIVLDIQGTCIGKEVNCITSLPSPPASQSSTKSNTGLIIGVIVAAVLAIAVALGFCVFLKRRKRKQKTPTGFDEVERGNADLRNWSAARVFTFKELETATQHFKKQLGEGSFGPVYYGVLANGMKVAVKMRQDTSQLGAEAFANEVYLLSRVHHPNLVPLLGYCQERKNQLLVYEYMPGGTLMDHLYGNLARLDWVTRLRVVIGAATGIVYLHNGSDPKIIHRDLKSTNILLDSNMRAKVSDFGLSKLVTNTGATHVTTLVKGTAGYLDPEYFTTNQLTEKSDVYSFGVVLLEIICGREAITGDRAPDEYNLLAWAKPYLMAKNYDPIVDKGLRNKFNPRSVSIAASLALRCVERDGEKRPTMLQVLRELEEALGFEEGVDRSVLSSAVSSAASHSALLPSSSYTNSAALYSSPFDFKSSATDTPPDSAPQLANVPSFTFPR</sequence>
<dbReference type="PANTHER" id="PTHR45631">
    <property type="entry name" value="OS07G0107800 PROTEIN-RELATED"/>
    <property type="match status" value="1"/>
</dbReference>
<keyword evidence="16" id="KW-0732">Signal</keyword>
<dbReference type="EMBL" id="JBHFFA010000001">
    <property type="protein sequence ID" value="KAL2650145.1"/>
    <property type="molecule type" value="Genomic_DNA"/>
</dbReference>
<dbReference type="PROSITE" id="PS00108">
    <property type="entry name" value="PROTEIN_KINASE_ST"/>
    <property type="match status" value="1"/>
</dbReference>
<evidence type="ECO:0000313" key="18">
    <source>
        <dbReference type="EMBL" id="KAL2650145.1"/>
    </source>
</evidence>
<gene>
    <name evidence="18" type="ORF">R1flu_018273</name>
</gene>
<dbReference type="Gene3D" id="3.80.10.10">
    <property type="entry name" value="Ribonuclease Inhibitor"/>
    <property type="match status" value="1"/>
</dbReference>
<comment type="catalytic activity">
    <reaction evidence="12">
        <text>L-threonyl-[protein] + ATP = O-phospho-L-threonyl-[protein] + ADP + H(+)</text>
        <dbReference type="Rhea" id="RHEA:46608"/>
        <dbReference type="Rhea" id="RHEA-COMP:11060"/>
        <dbReference type="Rhea" id="RHEA-COMP:11605"/>
        <dbReference type="ChEBI" id="CHEBI:15378"/>
        <dbReference type="ChEBI" id="CHEBI:30013"/>
        <dbReference type="ChEBI" id="CHEBI:30616"/>
        <dbReference type="ChEBI" id="CHEBI:61977"/>
        <dbReference type="ChEBI" id="CHEBI:456216"/>
        <dbReference type="EC" id="2.7.11.1"/>
    </reaction>
</comment>
<dbReference type="Pfam" id="PF00560">
    <property type="entry name" value="LRR_1"/>
    <property type="match status" value="1"/>
</dbReference>
<feature type="chain" id="PRO_5044752866" description="non-specific serine/threonine protein kinase" evidence="16">
    <location>
        <begin position="37"/>
        <end position="929"/>
    </location>
</feature>
<feature type="region of interest" description="Disordered" evidence="14">
    <location>
        <begin position="906"/>
        <end position="929"/>
    </location>
</feature>
<evidence type="ECO:0000256" key="7">
    <source>
        <dbReference type="ARBA" id="ARBA00022741"/>
    </source>
</evidence>
<evidence type="ECO:0000256" key="6">
    <source>
        <dbReference type="ARBA" id="ARBA00022737"/>
    </source>
</evidence>
<dbReference type="InterPro" id="IPR032675">
    <property type="entry name" value="LRR_dom_sf"/>
</dbReference>
<feature type="region of interest" description="Disordered" evidence="14">
    <location>
        <begin position="233"/>
        <end position="254"/>
    </location>
</feature>
<dbReference type="Pfam" id="PF07714">
    <property type="entry name" value="PK_Tyr_Ser-Thr"/>
    <property type="match status" value="1"/>
</dbReference>
<evidence type="ECO:0000256" key="15">
    <source>
        <dbReference type="SAM" id="Phobius"/>
    </source>
</evidence>
<evidence type="ECO:0000256" key="16">
    <source>
        <dbReference type="SAM" id="SignalP"/>
    </source>
</evidence>
<dbReference type="SUPFAM" id="SSF56112">
    <property type="entry name" value="Protein kinase-like (PK-like)"/>
    <property type="match status" value="1"/>
</dbReference>
<evidence type="ECO:0000256" key="9">
    <source>
        <dbReference type="ARBA" id="ARBA00022989"/>
    </source>
</evidence>
<dbReference type="InterPro" id="IPR000719">
    <property type="entry name" value="Prot_kinase_dom"/>
</dbReference>
<keyword evidence="5 15" id="KW-0812">Transmembrane</keyword>
<keyword evidence="6" id="KW-0677">Repeat</keyword>
<dbReference type="CDD" id="cd14066">
    <property type="entry name" value="STKc_IRAK"/>
    <property type="match status" value="1"/>
</dbReference>
<evidence type="ECO:0000256" key="14">
    <source>
        <dbReference type="SAM" id="MobiDB-lite"/>
    </source>
</evidence>
<comment type="catalytic activity">
    <reaction evidence="13">
        <text>L-seryl-[protein] + ATP = O-phospho-L-seryl-[protein] + ADP + H(+)</text>
        <dbReference type="Rhea" id="RHEA:17989"/>
        <dbReference type="Rhea" id="RHEA-COMP:9863"/>
        <dbReference type="Rhea" id="RHEA-COMP:11604"/>
        <dbReference type="ChEBI" id="CHEBI:15378"/>
        <dbReference type="ChEBI" id="CHEBI:29999"/>
        <dbReference type="ChEBI" id="CHEBI:30616"/>
        <dbReference type="ChEBI" id="CHEBI:83421"/>
        <dbReference type="ChEBI" id="CHEBI:456216"/>
        <dbReference type="EC" id="2.7.11.1"/>
    </reaction>
</comment>
<keyword evidence="4" id="KW-0808">Transferase</keyword>
<accession>A0ABD1ZFC6</accession>
<dbReference type="InterPro" id="IPR024788">
    <property type="entry name" value="Malectin-like_Carb-bd_dom"/>
</dbReference>
<dbReference type="GO" id="GO:0016020">
    <property type="term" value="C:membrane"/>
    <property type="evidence" value="ECO:0007669"/>
    <property type="project" value="UniProtKB-SubCell"/>
</dbReference>
<evidence type="ECO:0000256" key="1">
    <source>
        <dbReference type="ARBA" id="ARBA00004167"/>
    </source>
</evidence>
<dbReference type="FunFam" id="1.10.510.10:FF:000146">
    <property type="entry name" value="LRR receptor-like serine/threonine-protein kinase IOS1"/>
    <property type="match status" value="1"/>
</dbReference>
<evidence type="ECO:0000256" key="3">
    <source>
        <dbReference type="ARBA" id="ARBA00022614"/>
    </source>
</evidence>
<organism evidence="18 19">
    <name type="scientific">Riccia fluitans</name>
    <dbReference type="NCBI Taxonomy" id="41844"/>
    <lineage>
        <taxon>Eukaryota</taxon>
        <taxon>Viridiplantae</taxon>
        <taxon>Streptophyta</taxon>
        <taxon>Embryophyta</taxon>
        <taxon>Marchantiophyta</taxon>
        <taxon>Marchantiopsida</taxon>
        <taxon>Marchantiidae</taxon>
        <taxon>Marchantiales</taxon>
        <taxon>Ricciaceae</taxon>
        <taxon>Riccia</taxon>
    </lineage>
</organism>
<keyword evidence="7" id="KW-0547">Nucleotide-binding</keyword>
<dbReference type="GO" id="GO:0005524">
    <property type="term" value="F:ATP binding"/>
    <property type="evidence" value="ECO:0007669"/>
    <property type="project" value="UniProtKB-KW"/>
</dbReference>
<dbReference type="InterPro" id="IPR008271">
    <property type="entry name" value="Ser/Thr_kinase_AS"/>
</dbReference>
<evidence type="ECO:0000256" key="10">
    <source>
        <dbReference type="ARBA" id="ARBA00023136"/>
    </source>
</evidence>
<proteinExistence type="predicted"/>
<keyword evidence="10 15" id="KW-0472">Membrane</keyword>
<name>A0ABD1ZFC6_9MARC</name>
<evidence type="ECO:0000256" key="5">
    <source>
        <dbReference type="ARBA" id="ARBA00022692"/>
    </source>
</evidence>
<comment type="subcellular location">
    <subcellularLocation>
        <location evidence="1">Membrane</location>
        <topology evidence="1">Single-pass membrane protein</topology>
    </subcellularLocation>
</comment>
<dbReference type="Gene3D" id="3.30.200.20">
    <property type="entry name" value="Phosphorylase Kinase, domain 1"/>
    <property type="match status" value="1"/>
</dbReference>
<feature type="transmembrane region" description="Helical" evidence="15">
    <location>
        <begin position="524"/>
        <end position="546"/>
    </location>
</feature>
<evidence type="ECO:0000256" key="2">
    <source>
        <dbReference type="ARBA" id="ARBA00012513"/>
    </source>
</evidence>
<evidence type="ECO:0000313" key="19">
    <source>
        <dbReference type="Proteomes" id="UP001605036"/>
    </source>
</evidence>
<evidence type="ECO:0000256" key="11">
    <source>
        <dbReference type="ARBA" id="ARBA00023170"/>
    </source>
</evidence>
<protein>
    <recommendedName>
        <fullName evidence="2">non-specific serine/threonine protein kinase</fullName>
        <ecNumber evidence="2">2.7.11.1</ecNumber>
    </recommendedName>
</protein>
<comment type="caution">
    <text evidence="18">The sequence shown here is derived from an EMBL/GenBank/DDBJ whole genome shotgun (WGS) entry which is preliminary data.</text>
</comment>
<keyword evidence="19" id="KW-1185">Reference proteome</keyword>
<evidence type="ECO:0000256" key="4">
    <source>
        <dbReference type="ARBA" id="ARBA00022679"/>
    </source>
</evidence>
<dbReference type="AlphaFoldDB" id="A0ABD1ZFC6"/>
<dbReference type="InterPro" id="IPR011009">
    <property type="entry name" value="Kinase-like_dom_sf"/>
</dbReference>
<reference evidence="18 19" key="1">
    <citation type="submission" date="2024-09" db="EMBL/GenBank/DDBJ databases">
        <title>Chromosome-scale assembly of Riccia fluitans.</title>
        <authorList>
            <person name="Paukszto L."/>
            <person name="Sawicki J."/>
            <person name="Karawczyk K."/>
            <person name="Piernik-Szablinska J."/>
            <person name="Szczecinska M."/>
            <person name="Mazdziarz M."/>
        </authorList>
    </citation>
    <scope>NUCLEOTIDE SEQUENCE [LARGE SCALE GENOMIC DNA]</scope>
    <source>
        <strain evidence="18">Rf_01</strain>
        <tissue evidence="18">Aerial parts of the thallus</tissue>
    </source>
</reference>
<dbReference type="SUPFAM" id="SSF52058">
    <property type="entry name" value="L domain-like"/>
    <property type="match status" value="1"/>
</dbReference>
<dbReference type="GO" id="GO:0016740">
    <property type="term" value="F:transferase activity"/>
    <property type="evidence" value="ECO:0007669"/>
    <property type="project" value="UniProtKB-KW"/>
</dbReference>
<dbReference type="InterPro" id="IPR001611">
    <property type="entry name" value="Leu-rich_rpt"/>
</dbReference>
<keyword evidence="9 15" id="KW-1133">Transmembrane helix</keyword>
<dbReference type="PANTHER" id="PTHR45631:SF21">
    <property type="entry name" value="PROTEIN KINASE DOMAIN-CONTAINING PROTEIN"/>
    <property type="match status" value="1"/>
</dbReference>
<evidence type="ECO:0000259" key="17">
    <source>
        <dbReference type="PROSITE" id="PS50011"/>
    </source>
</evidence>
<feature type="domain" description="Protein kinase" evidence="17">
    <location>
        <begin position="588"/>
        <end position="861"/>
    </location>
</feature>
<dbReference type="Proteomes" id="UP001605036">
    <property type="component" value="Unassembled WGS sequence"/>
</dbReference>
<keyword evidence="8" id="KW-0067">ATP-binding</keyword>
<dbReference type="Gene3D" id="1.10.510.10">
    <property type="entry name" value="Transferase(Phosphotransferase) domain 1"/>
    <property type="match status" value="1"/>
</dbReference>
<dbReference type="SMART" id="SM00220">
    <property type="entry name" value="S_TKc"/>
    <property type="match status" value="1"/>
</dbReference>
<dbReference type="PROSITE" id="PS50011">
    <property type="entry name" value="PROTEIN_KINASE_DOM"/>
    <property type="match status" value="1"/>
</dbReference>
<dbReference type="InterPro" id="IPR001245">
    <property type="entry name" value="Ser-Thr/Tyr_kinase_cat_dom"/>
</dbReference>
<evidence type="ECO:0000256" key="8">
    <source>
        <dbReference type="ARBA" id="ARBA00022840"/>
    </source>
</evidence>
<evidence type="ECO:0000256" key="12">
    <source>
        <dbReference type="ARBA" id="ARBA00047899"/>
    </source>
</evidence>
<dbReference type="FunFam" id="3.30.200.20:FF:000178">
    <property type="entry name" value="serine/threonine-protein kinase PBS1-like"/>
    <property type="match status" value="1"/>
</dbReference>